<dbReference type="AlphaFoldDB" id="A0A5K3F330"/>
<evidence type="ECO:0000256" key="9">
    <source>
        <dbReference type="SAM" id="MobiDB-lite"/>
    </source>
</evidence>
<sequence>MTLPSTSLLDILTGRKLSSFLLLENTFSFPKCFDIWPILCERLCEKYSCIVVRSELAGGPFPKLPLSVKQLNIWDFPSAVECLKEVETAITDGLSSRPFVVFFDSMDAFLMDCPPDYELNDWARHLSSYAFTLAVSRCTASVVCSINVSETASSKYTWASGQVQEAFEFCATTCVRFKPAEKSNQLEAEFWHRRTADSIYRSVKQPATLVPSNKPAISANCQITVCPKTHALLNCSVISSKVDKGDAGGSLPSSTFNLTPSEREIEERKKVVLPYKTAANVQLSTTISSLPENTIEYDPDAFDDIDDDDPDDDLDI</sequence>
<keyword evidence="8" id="KW-0539">Nucleus</keyword>
<feature type="compositionally biased region" description="Acidic residues" evidence="9">
    <location>
        <begin position="295"/>
        <end position="316"/>
    </location>
</feature>
<keyword evidence="6" id="KW-0963">Cytoplasm</keyword>
<comment type="similarity">
    <text evidence="4">Belongs to the ELP5 family.</text>
</comment>
<dbReference type="PANTHER" id="PTHR15641:SF1">
    <property type="entry name" value="ELONGATOR COMPLEX PROTEIN 5"/>
    <property type="match status" value="1"/>
</dbReference>
<dbReference type="InterPro" id="IPR019519">
    <property type="entry name" value="Elp5"/>
</dbReference>
<evidence type="ECO:0000256" key="7">
    <source>
        <dbReference type="ARBA" id="ARBA00022694"/>
    </source>
</evidence>
<feature type="region of interest" description="Disordered" evidence="9">
    <location>
        <begin position="290"/>
        <end position="316"/>
    </location>
</feature>
<evidence type="ECO:0000256" key="6">
    <source>
        <dbReference type="ARBA" id="ARBA00022490"/>
    </source>
</evidence>
<reference evidence="10" key="1">
    <citation type="submission" date="2019-11" db="UniProtKB">
        <authorList>
            <consortium name="WormBaseParasite"/>
        </authorList>
    </citation>
    <scope>IDENTIFICATION</scope>
</reference>
<dbReference type="WBParaSite" id="MCU_005053-RA">
    <property type="protein sequence ID" value="MCU_005053-RA"/>
    <property type="gene ID" value="MCU_005053"/>
</dbReference>
<keyword evidence="7" id="KW-0819">tRNA processing</keyword>
<protein>
    <recommendedName>
        <fullName evidence="5">Elongator complex protein 5</fullName>
    </recommendedName>
</protein>
<comment type="pathway">
    <text evidence="3">tRNA modification; 5-methoxycarbonylmethyl-2-thiouridine-tRNA biosynthesis.</text>
</comment>
<evidence type="ECO:0000256" key="8">
    <source>
        <dbReference type="ARBA" id="ARBA00023242"/>
    </source>
</evidence>
<evidence type="ECO:0000256" key="4">
    <source>
        <dbReference type="ARBA" id="ARBA00009567"/>
    </source>
</evidence>
<comment type="subcellular location">
    <subcellularLocation>
        <location evidence="2">Cytoplasm</location>
    </subcellularLocation>
    <subcellularLocation>
        <location evidence="1">Nucleus</location>
    </subcellularLocation>
</comment>
<dbReference type="GO" id="GO:0002098">
    <property type="term" value="P:tRNA wobble uridine modification"/>
    <property type="evidence" value="ECO:0007669"/>
    <property type="project" value="InterPro"/>
</dbReference>
<dbReference type="UniPathway" id="UPA00988"/>
<evidence type="ECO:0000256" key="1">
    <source>
        <dbReference type="ARBA" id="ARBA00004123"/>
    </source>
</evidence>
<dbReference type="GO" id="GO:0033588">
    <property type="term" value="C:elongator holoenzyme complex"/>
    <property type="evidence" value="ECO:0007669"/>
    <property type="project" value="InterPro"/>
</dbReference>
<organism evidence="10">
    <name type="scientific">Mesocestoides corti</name>
    <name type="common">Flatworm</name>
    <dbReference type="NCBI Taxonomy" id="53468"/>
    <lineage>
        <taxon>Eukaryota</taxon>
        <taxon>Metazoa</taxon>
        <taxon>Spiralia</taxon>
        <taxon>Lophotrochozoa</taxon>
        <taxon>Platyhelminthes</taxon>
        <taxon>Cestoda</taxon>
        <taxon>Eucestoda</taxon>
        <taxon>Cyclophyllidea</taxon>
        <taxon>Mesocestoididae</taxon>
        <taxon>Mesocestoides</taxon>
    </lineage>
</organism>
<dbReference type="GO" id="GO:0005829">
    <property type="term" value="C:cytosol"/>
    <property type="evidence" value="ECO:0007669"/>
    <property type="project" value="TreeGrafter"/>
</dbReference>
<evidence type="ECO:0000313" key="10">
    <source>
        <dbReference type="WBParaSite" id="MCU_005053-RA"/>
    </source>
</evidence>
<accession>A0A5K3F330</accession>
<evidence type="ECO:0000256" key="2">
    <source>
        <dbReference type="ARBA" id="ARBA00004496"/>
    </source>
</evidence>
<evidence type="ECO:0000256" key="5">
    <source>
        <dbReference type="ARBA" id="ARBA00020264"/>
    </source>
</evidence>
<dbReference type="GO" id="GO:0005634">
    <property type="term" value="C:nucleus"/>
    <property type="evidence" value="ECO:0007669"/>
    <property type="project" value="UniProtKB-SubCell"/>
</dbReference>
<proteinExistence type="inferred from homology"/>
<name>A0A5K3F330_MESCO</name>
<evidence type="ECO:0000256" key="3">
    <source>
        <dbReference type="ARBA" id="ARBA00005043"/>
    </source>
</evidence>
<dbReference type="PANTHER" id="PTHR15641">
    <property type="entry name" value="ELONGATOR COMPLEX PROTEIN 5"/>
    <property type="match status" value="1"/>
</dbReference>
<dbReference type="GO" id="GO:0000049">
    <property type="term" value="F:tRNA binding"/>
    <property type="evidence" value="ECO:0007669"/>
    <property type="project" value="TreeGrafter"/>
</dbReference>